<evidence type="ECO:0000313" key="1">
    <source>
        <dbReference type="EnsemblPlants" id="HORVU.MOREX.r3.7HG0698390.1.CDS1"/>
    </source>
</evidence>
<accession>A0A8I6YW08</accession>
<dbReference type="AlphaFoldDB" id="A0A8I6YW08"/>
<dbReference type="Gramene" id="HORVU.MOREX.r3.7HG0698390.1">
    <property type="protein sequence ID" value="HORVU.MOREX.r3.7HG0698390.1.CDS1"/>
    <property type="gene ID" value="HORVU.MOREX.r3.7HG0698390"/>
</dbReference>
<proteinExistence type="predicted"/>
<organism evidence="1 2">
    <name type="scientific">Hordeum vulgare subsp. vulgare</name>
    <name type="common">Domesticated barley</name>
    <dbReference type="NCBI Taxonomy" id="112509"/>
    <lineage>
        <taxon>Eukaryota</taxon>
        <taxon>Viridiplantae</taxon>
        <taxon>Streptophyta</taxon>
        <taxon>Embryophyta</taxon>
        <taxon>Tracheophyta</taxon>
        <taxon>Spermatophyta</taxon>
        <taxon>Magnoliopsida</taxon>
        <taxon>Liliopsida</taxon>
        <taxon>Poales</taxon>
        <taxon>Poaceae</taxon>
        <taxon>BOP clade</taxon>
        <taxon>Pooideae</taxon>
        <taxon>Triticodae</taxon>
        <taxon>Triticeae</taxon>
        <taxon>Hordeinae</taxon>
        <taxon>Hordeum</taxon>
    </lineage>
</organism>
<reference evidence="1" key="2">
    <citation type="submission" date="2020-10" db="EMBL/GenBank/DDBJ databases">
        <authorList>
            <person name="Scholz U."/>
            <person name="Mascher M."/>
            <person name="Fiebig A."/>
        </authorList>
    </citation>
    <scope>NUCLEOTIDE SEQUENCE [LARGE SCALE GENOMIC DNA]</scope>
    <source>
        <strain evidence="1">cv. Morex</strain>
    </source>
</reference>
<name>A0A8I6YW08_HORVV</name>
<evidence type="ECO:0000313" key="2">
    <source>
        <dbReference type="Proteomes" id="UP000011116"/>
    </source>
</evidence>
<protein>
    <submittedName>
        <fullName evidence="1">Uncharacterized protein</fullName>
    </submittedName>
</protein>
<sequence length="141" mass="16169">MNYNGPTFRFPPTVPERRYPVGVVVETTLRALAISRWRGSRELSQAFLRAGFGHLLTGSPIMFHLEEMRPNASSPPTTLLANFINRFDAFYLLGKVFWCGCEFIAFTTYNIFADVESIFPTLNVMQSLPYYIGENGMEEYY</sequence>
<reference evidence="2" key="1">
    <citation type="journal article" date="2012" name="Nature">
        <title>A physical, genetic and functional sequence assembly of the barley genome.</title>
        <authorList>
            <consortium name="The International Barley Genome Sequencing Consortium"/>
            <person name="Mayer K.F."/>
            <person name="Waugh R."/>
            <person name="Brown J.W."/>
            <person name="Schulman A."/>
            <person name="Langridge P."/>
            <person name="Platzer M."/>
            <person name="Fincher G.B."/>
            <person name="Muehlbauer G.J."/>
            <person name="Sato K."/>
            <person name="Close T.J."/>
            <person name="Wise R.P."/>
            <person name="Stein N."/>
        </authorList>
    </citation>
    <scope>NUCLEOTIDE SEQUENCE [LARGE SCALE GENOMIC DNA]</scope>
    <source>
        <strain evidence="2">cv. Morex</strain>
    </source>
</reference>
<keyword evidence="2" id="KW-1185">Reference proteome</keyword>
<dbReference type="EnsemblPlants" id="HORVU.MOREX.r3.7HG0698390.1">
    <property type="protein sequence ID" value="HORVU.MOREX.r3.7HG0698390.1.CDS1"/>
    <property type="gene ID" value="HORVU.MOREX.r3.7HG0698390"/>
</dbReference>
<dbReference type="Proteomes" id="UP000011116">
    <property type="component" value="Chromosome 7H"/>
</dbReference>
<reference evidence="1" key="3">
    <citation type="submission" date="2022-01" db="UniProtKB">
        <authorList>
            <consortium name="EnsemblPlants"/>
        </authorList>
    </citation>
    <scope>IDENTIFICATION</scope>
    <source>
        <strain evidence="1">subsp. vulgare</strain>
    </source>
</reference>